<dbReference type="OrthoDB" id="9776650at2"/>
<organism evidence="1 2">
    <name type="scientific">Acetoanaerobium noterae</name>
    <dbReference type="NCBI Taxonomy" id="745369"/>
    <lineage>
        <taxon>Bacteria</taxon>
        <taxon>Bacillati</taxon>
        <taxon>Bacillota</taxon>
        <taxon>Clostridia</taxon>
        <taxon>Peptostreptococcales</taxon>
        <taxon>Filifactoraceae</taxon>
        <taxon>Acetoanaerobium</taxon>
    </lineage>
</organism>
<protein>
    <submittedName>
        <fullName evidence="1">Uncharacterized protein</fullName>
    </submittedName>
</protein>
<dbReference type="RefSeq" id="WP_079588928.1">
    <property type="nucleotide sequence ID" value="NZ_FUYN01000002.1"/>
</dbReference>
<sequence length="166" mass="19765">MDNQITFVETINDNFDDLLLDKIKKCFDDNRFPYEDIVIRKNINDISYLVTGQIFFKKLEKKGIKYLLIKKYYKDFLDNNKIDYKVNKATIWLQVKYQDLLPVFDELMLCIYESVFSLSDFSCCSRYEMCSDAKQCVQPNKLLGLQCSYRKKLEKGIIFYGKNKTI</sequence>
<dbReference type="Proteomes" id="UP000243406">
    <property type="component" value="Unassembled WGS sequence"/>
</dbReference>
<gene>
    <name evidence="1" type="ORF">SAMN02745120_0984</name>
</gene>
<accession>A0A1T5AKL1</accession>
<keyword evidence="2" id="KW-1185">Reference proteome</keyword>
<dbReference type="AlphaFoldDB" id="A0A1T5AKL1"/>
<proteinExistence type="predicted"/>
<evidence type="ECO:0000313" key="1">
    <source>
        <dbReference type="EMBL" id="SKB35486.1"/>
    </source>
</evidence>
<reference evidence="2" key="1">
    <citation type="submission" date="2017-02" db="EMBL/GenBank/DDBJ databases">
        <authorList>
            <person name="Varghese N."/>
            <person name="Submissions S."/>
        </authorList>
    </citation>
    <scope>NUCLEOTIDE SEQUENCE [LARGE SCALE GENOMIC DNA]</scope>
    <source>
        <strain evidence="2">ATCC 35199</strain>
    </source>
</reference>
<name>A0A1T5AKL1_9FIRM</name>
<dbReference type="EMBL" id="FUYN01000002">
    <property type="protein sequence ID" value="SKB35486.1"/>
    <property type="molecule type" value="Genomic_DNA"/>
</dbReference>
<evidence type="ECO:0000313" key="2">
    <source>
        <dbReference type="Proteomes" id="UP000243406"/>
    </source>
</evidence>